<name>E1YGE4_9BACT</name>
<dbReference type="FunFam" id="3.10.20.30:FF:000001">
    <property type="entry name" value="Ribosome-binding ATPase YchF"/>
    <property type="match status" value="1"/>
</dbReference>
<organism evidence="4">
    <name type="scientific">uncultured Desulfobacterium sp</name>
    <dbReference type="NCBI Taxonomy" id="201089"/>
    <lineage>
        <taxon>Bacteria</taxon>
        <taxon>Pseudomonadati</taxon>
        <taxon>Thermodesulfobacteriota</taxon>
        <taxon>Desulfobacteria</taxon>
        <taxon>Desulfobacterales</taxon>
        <taxon>Desulfobacteriaceae</taxon>
        <taxon>Desulfobacterium</taxon>
        <taxon>environmental samples</taxon>
    </lineage>
</organism>
<protein>
    <recommendedName>
        <fullName evidence="3">TGS domain-containing protein</fullName>
    </recommendedName>
</protein>
<dbReference type="Gene3D" id="1.10.150.300">
    <property type="entry name" value="TGS-like domain"/>
    <property type="match status" value="1"/>
</dbReference>
<dbReference type="AlphaFoldDB" id="E1YGE4"/>
<dbReference type="PANTHER" id="PTHR23305:SF18">
    <property type="entry name" value="OBG-TYPE G DOMAIN-CONTAINING PROTEIN"/>
    <property type="match status" value="1"/>
</dbReference>
<dbReference type="InterPro" id="IPR012676">
    <property type="entry name" value="TGS-like"/>
</dbReference>
<dbReference type="InterPro" id="IPR023192">
    <property type="entry name" value="TGS-like_dom_sf"/>
</dbReference>
<dbReference type="InterPro" id="IPR027417">
    <property type="entry name" value="P-loop_NTPase"/>
</dbReference>
<feature type="domain" description="TGS" evidence="3">
    <location>
        <begin position="259"/>
        <end position="342"/>
    </location>
</feature>
<evidence type="ECO:0000256" key="1">
    <source>
        <dbReference type="ARBA" id="ARBA00022741"/>
    </source>
</evidence>
<dbReference type="InterPro" id="IPR012675">
    <property type="entry name" value="Beta-grasp_dom_sf"/>
</dbReference>
<dbReference type="PANTHER" id="PTHR23305">
    <property type="entry name" value="OBG GTPASE FAMILY"/>
    <property type="match status" value="1"/>
</dbReference>
<dbReference type="PROSITE" id="PS51880">
    <property type="entry name" value="TGS"/>
    <property type="match status" value="1"/>
</dbReference>
<dbReference type="SUPFAM" id="SSF52540">
    <property type="entry name" value="P-loop containing nucleoside triphosphate hydrolases"/>
    <property type="match status" value="1"/>
</dbReference>
<dbReference type="GO" id="GO:0005525">
    <property type="term" value="F:GTP binding"/>
    <property type="evidence" value="ECO:0007669"/>
    <property type="project" value="InterPro"/>
</dbReference>
<sequence>MKFGITGLSGSGKSTIFEALTQIVLGEKHKTENCMGTIDVPDIRVGILSDMYKPKKTIYAKIEYFLPAVHNQKSEIKKDQNIWTFVRDCDALIHVVRNFAEYGQEPSTPHKDFLQLDQDIILADYITVEKRIERIEADKKRGKKIDKEESDLLPVCHKNLEDGIPLRRIPEIASAQALKGFAFISAKPMLVLFNNNDENAKFPDCQDLMEKEECMIIRGKLEQELSHMSAEEVGDFLSEYDIKEAARERVIKKSYELLGLISFFTVGEDEVRAWTIKKGTSALDAAEVIHSDIKKGFIRAEVLAYDDLMDAKTYNEARKKGTVRLEGKTYCVNDGDIINFRFNV</sequence>
<dbReference type="InterPro" id="IPR006073">
    <property type="entry name" value="GTP-bd"/>
</dbReference>
<dbReference type="GO" id="GO:0005524">
    <property type="term" value="F:ATP binding"/>
    <property type="evidence" value="ECO:0007669"/>
    <property type="project" value="UniProtKB-KW"/>
</dbReference>
<evidence type="ECO:0000256" key="2">
    <source>
        <dbReference type="ARBA" id="ARBA00022840"/>
    </source>
</evidence>
<gene>
    <name evidence="4" type="ORF">N47_J06190</name>
</gene>
<dbReference type="GO" id="GO:0016887">
    <property type="term" value="F:ATP hydrolysis activity"/>
    <property type="evidence" value="ECO:0007669"/>
    <property type="project" value="TreeGrafter"/>
</dbReference>
<dbReference type="InterPro" id="IPR004095">
    <property type="entry name" value="TGS"/>
</dbReference>
<evidence type="ECO:0000313" key="4">
    <source>
        <dbReference type="EMBL" id="CBX29638.1"/>
    </source>
</evidence>
<proteinExistence type="predicted"/>
<dbReference type="InterPro" id="IPR013029">
    <property type="entry name" value="YchF_C"/>
</dbReference>
<reference evidence="4" key="1">
    <citation type="journal article" date="2011" name="Environ. Microbiol.">
        <title>Genomic insights into the metabolic potential of the polycyclic aromatic hydrocarbon degrading sulfate-reducing Deltaproteobacterium N47.</title>
        <authorList>
            <person name="Bergmann F."/>
            <person name="Selesi D."/>
            <person name="Weinmaier T."/>
            <person name="Tischler P."/>
            <person name="Rattei T."/>
            <person name="Meckenstock R.U."/>
        </authorList>
    </citation>
    <scope>NUCLEOTIDE SEQUENCE</scope>
</reference>
<dbReference type="PRINTS" id="PR00326">
    <property type="entry name" value="GTP1OBG"/>
</dbReference>
<dbReference type="EMBL" id="FR695872">
    <property type="protein sequence ID" value="CBX29638.1"/>
    <property type="molecule type" value="Genomic_DNA"/>
</dbReference>
<keyword evidence="2" id="KW-0067">ATP-binding</keyword>
<dbReference type="Pfam" id="PF06071">
    <property type="entry name" value="YchF-GTPase_C"/>
    <property type="match status" value="1"/>
</dbReference>
<dbReference type="Gene3D" id="3.10.20.30">
    <property type="match status" value="1"/>
</dbReference>
<dbReference type="Gene3D" id="3.40.50.300">
    <property type="entry name" value="P-loop containing nucleotide triphosphate hydrolases"/>
    <property type="match status" value="1"/>
</dbReference>
<dbReference type="SUPFAM" id="SSF81271">
    <property type="entry name" value="TGS-like"/>
    <property type="match status" value="1"/>
</dbReference>
<dbReference type="CDD" id="cd04867">
    <property type="entry name" value="TGS_YchF_OLA1"/>
    <property type="match status" value="1"/>
</dbReference>
<dbReference type="GO" id="GO:0005737">
    <property type="term" value="C:cytoplasm"/>
    <property type="evidence" value="ECO:0007669"/>
    <property type="project" value="TreeGrafter"/>
</dbReference>
<evidence type="ECO:0000259" key="3">
    <source>
        <dbReference type="PROSITE" id="PS51880"/>
    </source>
</evidence>
<keyword evidence="1" id="KW-0547">Nucleotide-binding</keyword>
<accession>E1YGE4</accession>